<evidence type="ECO:0000256" key="1">
    <source>
        <dbReference type="ARBA" id="ARBA00001809"/>
    </source>
</evidence>
<dbReference type="InterPro" id="IPR001762">
    <property type="entry name" value="Disintegrin_dom"/>
</dbReference>
<accession>B3RJM6</accession>
<dbReference type="Gene3D" id="3.40.390.10">
    <property type="entry name" value="Collagenase (Catalytic Domain)"/>
    <property type="match status" value="1"/>
</dbReference>
<dbReference type="FunCoup" id="B3RJM6">
    <property type="interactions" value="2375"/>
</dbReference>
<dbReference type="GO" id="GO:0004222">
    <property type="term" value="F:metalloendopeptidase activity"/>
    <property type="evidence" value="ECO:0000318"/>
    <property type="project" value="GO_Central"/>
</dbReference>
<dbReference type="InterPro" id="IPR049038">
    <property type="entry name" value="ADAM10_Cys-rich"/>
</dbReference>
<evidence type="ECO:0000256" key="3">
    <source>
        <dbReference type="ARBA" id="ARBA00022685"/>
    </source>
</evidence>
<dbReference type="OMA" id="CELYMQA"/>
<dbReference type="GO" id="GO:0046872">
    <property type="term" value="F:metal ion binding"/>
    <property type="evidence" value="ECO:0007669"/>
    <property type="project" value="UniProtKB-KW"/>
</dbReference>
<evidence type="ECO:0000259" key="7">
    <source>
        <dbReference type="PROSITE" id="PS50214"/>
    </source>
</evidence>
<dbReference type="PhylomeDB" id="B3RJM6"/>
<evidence type="ECO:0000313" key="10">
    <source>
        <dbReference type="Proteomes" id="UP000009022"/>
    </source>
</evidence>
<dbReference type="RefSeq" id="XP_002107724.1">
    <property type="nucleotide sequence ID" value="XM_002107688.1"/>
</dbReference>
<dbReference type="CTD" id="6748939"/>
<dbReference type="GO" id="GO:0005886">
    <property type="term" value="C:plasma membrane"/>
    <property type="evidence" value="ECO:0000318"/>
    <property type="project" value="GO_Central"/>
</dbReference>
<dbReference type="InterPro" id="IPR051489">
    <property type="entry name" value="ADAM_Metalloproteinase"/>
</dbReference>
<keyword evidence="6" id="KW-1133">Transmembrane helix</keyword>
<feature type="binding site" evidence="4">
    <location>
        <position position="395"/>
    </location>
    <ligand>
        <name>Zn(2+)</name>
        <dbReference type="ChEBI" id="CHEBI:29105"/>
        <note>catalytic</note>
    </ligand>
</feature>
<protein>
    <recommendedName>
        <fullName evidence="2">ADAM10 endopeptidase</fullName>
        <ecNumber evidence="2">3.4.24.81</ecNumber>
    </recommendedName>
</protein>
<feature type="region of interest" description="Disordered" evidence="5">
    <location>
        <begin position="711"/>
        <end position="739"/>
    </location>
</feature>
<evidence type="ECO:0000256" key="6">
    <source>
        <dbReference type="SAM" id="Phobius"/>
    </source>
</evidence>
<dbReference type="InterPro" id="IPR036436">
    <property type="entry name" value="Disintegrin_dom_sf"/>
</dbReference>
<reference evidence="9 10" key="1">
    <citation type="journal article" date="2008" name="Nature">
        <title>The Trichoplax genome and the nature of placozoans.</title>
        <authorList>
            <person name="Srivastava M."/>
            <person name="Begovic E."/>
            <person name="Chapman J."/>
            <person name="Putnam N.H."/>
            <person name="Hellsten U."/>
            <person name="Kawashima T."/>
            <person name="Kuo A."/>
            <person name="Mitros T."/>
            <person name="Salamov A."/>
            <person name="Carpenter M.L."/>
            <person name="Signorovitch A.Y."/>
            <person name="Moreno M.A."/>
            <person name="Kamm K."/>
            <person name="Grimwood J."/>
            <person name="Schmutz J."/>
            <person name="Shapiro H."/>
            <person name="Grigoriev I.V."/>
            <person name="Buss L.W."/>
            <person name="Schierwater B."/>
            <person name="Dellaporta S.L."/>
            <person name="Rokhsar D.S."/>
        </authorList>
    </citation>
    <scope>NUCLEOTIDE SEQUENCE [LARGE SCALE GENOMIC DNA]</scope>
    <source>
        <strain evidence="9 10">Grell-BS-1999</strain>
    </source>
</reference>
<gene>
    <name evidence="9" type="ORF">TRIADDRAFT_19354</name>
</gene>
<dbReference type="Gene3D" id="4.10.70.10">
    <property type="entry name" value="Disintegrin domain"/>
    <property type="match status" value="1"/>
</dbReference>
<dbReference type="GeneID" id="6748939"/>
<evidence type="ECO:0000313" key="9">
    <source>
        <dbReference type="EMBL" id="EDV28522.1"/>
    </source>
</evidence>
<organism evidence="9 10">
    <name type="scientific">Trichoplax adhaerens</name>
    <name type="common">Trichoplax reptans</name>
    <dbReference type="NCBI Taxonomy" id="10228"/>
    <lineage>
        <taxon>Eukaryota</taxon>
        <taxon>Metazoa</taxon>
        <taxon>Placozoa</taxon>
        <taxon>Uniplacotomia</taxon>
        <taxon>Trichoplacea</taxon>
        <taxon>Trichoplacidae</taxon>
        <taxon>Trichoplax</taxon>
    </lineage>
</organism>
<feature type="compositionally biased region" description="Polar residues" evidence="5">
    <location>
        <begin position="711"/>
        <end position="721"/>
    </location>
</feature>
<dbReference type="eggNOG" id="KOG3658">
    <property type="taxonomic scope" value="Eukaryota"/>
</dbReference>
<dbReference type="PANTHER" id="PTHR45702:SF2">
    <property type="entry name" value="KUZBANIAN, ISOFORM A"/>
    <property type="match status" value="1"/>
</dbReference>
<dbReference type="GO" id="GO:0007219">
    <property type="term" value="P:Notch signaling pathway"/>
    <property type="evidence" value="ECO:0000318"/>
    <property type="project" value="GO_Central"/>
</dbReference>
<dbReference type="SUPFAM" id="SSF55486">
    <property type="entry name" value="Metalloproteases ('zincins'), catalytic domain"/>
    <property type="match status" value="1"/>
</dbReference>
<dbReference type="OrthoDB" id="2149267at2759"/>
<dbReference type="KEGG" id="tad:TRIADDRAFT_19354"/>
<comment type="caution">
    <text evidence="4">Lacks conserved residue(s) required for the propagation of feature annotation.</text>
</comment>
<dbReference type="PROSITE" id="PS50215">
    <property type="entry name" value="ADAM_MEPRO"/>
    <property type="match status" value="1"/>
</dbReference>
<evidence type="ECO:0000259" key="8">
    <source>
        <dbReference type="PROSITE" id="PS50215"/>
    </source>
</evidence>
<feature type="binding site" evidence="4">
    <location>
        <position position="391"/>
    </location>
    <ligand>
        <name>Zn(2+)</name>
        <dbReference type="ChEBI" id="CHEBI:29105"/>
        <note>catalytic</note>
    </ligand>
</feature>
<feature type="active site" evidence="4">
    <location>
        <position position="392"/>
    </location>
</feature>
<keyword evidence="6" id="KW-0812">Transmembrane</keyword>
<keyword evidence="3" id="KW-0165">Cleavage on pair of basic residues</keyword>
<keyword evidence="4" id="KW-0862">Zinc</keyword>
<feature type="transmembrane region" description="Helical" evidence="6">
    <location>
        <begin position="683"/>
        <end position="702"/>
    </location>
</feature>
<dbReference type="Pfam" id="PF21299">
    <property type="entry name" value="ADAM10_Cys-rich"/>
    <property type="match status" value="1"/>
</dbReference>
<dbReference type="InParanoid" id="B3RJM6"/>
<dbReference type="InterPro" id="IPR024079">
    <property type="entry name" value="MetalloPept_cat_dom_sf"/>
</dbReference>
<feature type="domain" description="Disintegrin" evidence="7">
    <location>
        <begin position="463"/>
        <end position="554"/>
    </location>
</feature>
<dbReference type="Pfam" id="PF13688">
    <property type="entry name" value="Reprolysin_5"/>
    <property type="match status" value="1"/>
</dbReference>
<sequence length="756" mass="83575">MLHFRCLCLIIAAILAIFYPISVIGNRPMLDQFKKYDVINYDAEEFAEHHERSRRSPSAHTMLEFHAYHRHFQLRLKRDTSLYTDDFMIESGNGQPVEFDMHNIVSGHLVDDAKSLVHGTIVDGIFQGKIYTGEEHPEQYYIEPSTRYFSKDQPFHSIVYRRSDVRVKKSYQVGTCGLDDKENIRMSDILQSWEHYGQALDTKRIPSMFQNQPSHSKRNKRAPPTRNTCQLLVQADHTFTTYMGSKEQAIAALNGYLQAVNKIYEVIDFDGDSSADGIGFIVRRMKINTTSDASQPNNPFAPSNIGVSSYLDITSTANHDPYCLAYTFADRDFDNGVLGLAWVGSATGNAGICAKNSAYKGQKMSLNAGIVTILNYGTRVSTAVTEVTFAHELGHNFGSQHDPTTNTQCAPGSPQGNYIMYPQATTGRDPNNKQFSSCSKNYMQPVINAKGISSSGCFVNRATSICGNGVVEGNEQCDCGYRSDCQDNCCNAPYDNPSQEPAGYQACTLKAGSVCGQSSGICCNPTNCRYYESSDNQLCTVSTECSQNAYCNGSRYQDKCPTPASKPDGTSCRKGSNVCSNGDCDGSICLAADLASCACTTQADYCNTCCKSGNTCVSSKTISALANFSVQQAPGSSCNNFQGYCDVFGKCRAVNENGPLTKLTNLLFSAEGIRNMLDWMKQYPWAVALIIAGFIILMALFVKLCSRATPSDNPKFSSRVSTPRRVDVAPTGHSQEMSDHHYYEQEDRYDYNKRRY</sequence>
<dbReference type="EMBL" id="DS985241">
    <property type="protein sequence ID" value="EDV28522.1"/>
    <property type="molecule type" value="Genomic_DNA"/>
</dbReference>
<comment type="catalytic activity">
    <reaction evidence="1">
        <text>Endopeptidase of broad specificity.</text>
        <dbReference type="EC" id="3.4.24.81"/>
    </reaction>
</comment>
<dbReference type="GO" id="GO:0006509">
    <property type="term" value="P:membrane protein ectodomain proteolysis"/>
    <property type="evidence" value="ECO:0000318"/>
    <property type="project" value="GO_Central"/>
</dbReference>
<feature type="binding site" evidence="4">
    <location>
        <position position="401"/>
    </location>
    <ligand>
        <name>Zn(2+)</name>
        <dbReference type="ChEBI" id="CHEBI:29105"/>
        <note>catalytic</note>
    </ligand>
</feature>
<dbReference type="AlphaFoldDB" id="B3RJM6"/>
<evidence type="ECO:0000256" key="4">
    <source>
        <dbReference type="PROSITE-ProRule" id="PRU00276"/>
    </source>
</evidence>
<evidence type="ECO:0000256" key="2">
    <source>
        <dbReference type="ARBA" id="ARBA00012332"/>
    </source>
</evidence>
<dbReference type="EC" id="3.4.24.81" evidence="2"/>
<evidence type="ECO:0000256" key="5">
    <source>
        <dbReference type="SAM" id="MobiDB-lite"/>
    </source>
</evidence>
<proteinExistence type="predicted"/>
<dbReference type="Proteomes" id="UP000009022">
    <property type="component" value="Unassembled WGS sequence"/>
</dbReference>
<dbReference type="SMART" id="SM00050">
    <property type="entry name" value="DISIN"/>
    <property type="match status" value="1"/>
</dbReference>
<dbReference type="PANTHER" id="PTHR45702">
    <property type="entry name" value="ADAM10/ADAM17 METALLOPEPTIDASE FAMILY MEMBER"/>
    <property type="match status" value="1"/>
</dbReference>
<name>B3RJM6_TRIAD</name>
<keyword evidence="10" id="KW-1185">Reference proteome</keyword>
<keyword evidence="6" id="KW-0472">Membrane</keyword>
<dbReference type="HOGENOM" id="CLU_004602_0_1_1"/>
<feature type="domain" description="Peptidase M12B" evidence="8">
    <location>
        <begin position="227"/>
        <end position="448"/>
    </location>
</feature>
<dbReference type="PROSITE" id="PS50214">
    <property type="entry name" value="DISINTEGRIN_2"/>
    <property type="match status" value="1"/>
</dbReference>
<dbReference type="InterPro" id="IPR001590">
    <property type="entry name" value="Peptidase_M12B"/>
</dbReference>
<keyword evidence="4" id="KW-0479">Metal-binding</keyword>